<reference evidence="1 2" key="1">
    <citation type="submission" date="2015-07" db="EMBL/GenBank/DDBJ databases">
        <title>Genome sequencing project for genomic taxonomy and phylogenomics of Bacillus-like bacteria.</title>
        <authorList>
            <person name="Liu B."/>
            <person name="Wang J."/>
            <person name="Zhu Y."/>
            <person name="Liu G."/>
            <person name="Chen Q."/>
            <person name="Chen Z."/>
            <person name="Che J."/>
            <person name="Ge C."/>
            <person name="Shi H."/>
            <person name="Pan Z."/>
            <person name="Liu X."/>
        </authorList>
    </citation>
    <scope>NUCLEOTIDE SEQUENCE [LARGE SCALE GENOMIC DNA]</scope>
    <source>
        <strain evidence="1 2">DSM 54</strain>
    </source>
</reference>
<name>A0A0N0CVC3_9BACI</name>
<dbReference type="PATRIC" id="fig|33935.3.peg.2661"/>
<dbReference type="OrthoDB" id="2625211at2"/>
<evidence type="ECO:0000313" key="1">
    <source>
        <dbReference type="EMBL" id="KOY81267.1"/>
    </source>
</evidence>
<proteinExistence type="predicted"/>
<gene>
    <name evidence="1" type="ORF">ADM90_19200</name>
</gene>
<dbReference type="RefSeq" id="WP_053996512.1">
    <property type="nucleotide sequence ID" value="NZ_CP065643.1"/>
</dbReference>
<accession>A0A0N0CVC3</accession>
<sequence length="446" mass="48892">MVTRTPNYNMIKPDQTDFYNVEDFNSNVDIIDAELKRISDAIGSGEAGDNILVRLNNLETKVGNLNNLETTQKTNLVAAINEVRQSVITHINDASKHMRAGDVAKIDGAWQKGVYNDADITNLSSTTVEKVWPFWYEWQDVASVETLVIQIPTEHFWGSIELVLTSVYSQSNAGGGAHVIYHLGAADGTQYVNEKTIVSISSAFAYQFHVGDAVRETSPNRFYIPITKRATGKNPLNVRLKINSTQGGAYNIVNNVVLQKTGQIIANIPIQKSRADEVYDLLFTSVSNGKAQVANAITGKGVPTATNAEFATMAANISAIQTFKYREQNFTRSVGSALRHEVEFLFDAGFPIKNAVIFCPIIFFNNSTANSGVTLGFMPNSSSYTRAGGSTSNGFVLCDVSPYFHSNPNFGTVIDGNYLRIRLTFYSNTDISAQTLSILVQAWGVM</sequence>
<dbReference type="STRING" id="33935.ADM90_19200"/>
<organism evidence="1 2">
    <name type="scientific">Lysinibacillus macroides</name>
    <dbReference type="NCBI Taxonomy" id="33935"/>
    <lineage>
        <taxon>Bacteria</taxon>
        <taxon>Bacillati</taxon>
        <taxon>Bacillota</taxon>
        <taxon>Bacilli</taxon>
        <taxon>Bacillales</taxon>
        <taxon>Bacillaceae</taxon>
        <taxon>Lysinibacillus</taxon>
    </lineage>
</organism>
<keyword evidence="2" id="KW-1185">Reference proteome</keyword>
<dbReference type="EMBL" id="LGCI01000010">
    <property type="protein sequence ID" value="KOY81267.1"/>
    <property type="molecule type" value="Genomic_DNA"/>
</dbReference>
<dbReference type="Proteomes" id="UP000037977">
    <property type="component" value="Unassembled WGS sequence"/>
</dbReference>
<protein>
    <submittedName>
        <fullName evidence="1">Uncharacterized protein</fullName>
    </submittedName>
</protein>
<comment type="caution">
    <text evidence="1">The sequence shown here is derived from an EMBL/GenBank/DDBJ whole genome shotgun (WGS) entry which is preliminary data.</text>
</comment>
<dbReference type="AlphaFoldDB" id="A0A0N0CVC3"/>
<evidence type="ECO:0000313" key="2">
    <source>
        <dbReference type="Proteomes" id="UP000037977"/>
    </source>
</evidence>